<reference evidence="2 3" key="1">
    <citation type="journal article" date="2018" name="Sci. Rep.">
        <title>Genomic signatures of local adaptation to the degree of environmental predictability in rotifers.</title>
        <authorList>
            <person name="Franch-Gras L."/>
            <person name="Hahn C."/>
            <person name="Garcia-Roger E.M."/>
            <person name="Carmona M.J."/>
            <person name="Serra M."/>
            <person name="Gomez A."/>
        </authorList>
    </citation>
    <scope>NUCLEOTIDE SEQUENCE [LARGE SCALE GENOMIC DNA]</scope>
    <source>
        <strain evidence="2">HYR1</strain>
    </source>
</reference>
<evidence type="ECO:0000256" key="1">
    <source>
        <dbReference type="SAM" id="MobiDB-lite"/>
    </source>
</evidence>
<sequence length="145" mass="16656">MADKSFGSFGAFKLTYLEDLKKKGPDAPIDITNVSHTVLSNIDYFQKNLARDGYKQIVNYTWEKPSDESPSIFASNKHDKERTQHTLEILSTYHGHPHVIKQSRWETDPNGPPEFHPFPQKRRTAVLSTMTQYVEEMNKTFPGGQ</sequence>
<name>A0A3M7RPZ5_BRAPC</name>
<protein>
    <submittedName>
        <fullName evidence="2">Uncharacterized protein</fullName>
    </submittedName>
</protein>
<dbReference type="EMBL" id="REGN01002926">
    <property type="protein sequence ID" value="RNA25470.1"/>
    <property type="molecule type" value="Genomic_DNA"/>
</dbReference>
<evidence type="ECO:0000313" key="3">
    <source>
        <dbReference type="Proteomes" id="UP000276133"/>
    </source>
</evidence>
<organism evidence="2 3">
    <name type="scientific">Brachionus plicatilis</name>
    <name type="common">Marine rotifer</name>
    <name type="synonym">Brachionus muelleri</name>
    <dbReference type="NCBI Taxonomy" id="10195"/>
    <lineage>
        <taxon>Eukaryota</taxon>
        <taxon>Metazoa</taxon>
        <taxon>Spiralia</taxon>
        <taxon>Gnathifera</taxon>
        <taxon>Rotifera</taxon>
        <taxon>Eurotatoria</taxon>
        <taxon>Monogononta</taxon>
        <taxon>Pseudotrocha</taxon>
        <taxon>Ploima</taxon>
        <taxon>Brachionidae</taxon>
        <taxon>Brachionus</taxon>
    </lineage>
</organism>
<keyword evidence="3" id="KW-1185">Reference proteome</keyword>
<dbReference type="Proteomes" id="UP000276133">
    <property type="component" value="Unassembled WGS sequence"/>
</dbReference>
<dbReference type="AlphaFoldDB" id="A0A3M7RPZ5"/>
<accession>A0A3M7RPZ5</accession>
<gene>
    <name evidence="2" type="ORF">BpHYR1_034508</name>
</gene>
<feature type="region of interest" description="Disordered" evidence="1">
    <location>
        <begin position="103"/>
        <end position="122"/>
    </location>
</feature>
<proteinExistence type="predicted"/>
<comment type="caution">
    <text evidence="2">The sequence shown here is derived from an EMBL/GenBank/DDBJ whole genome shotgun (WGS) entry which is preliminary data.</text>
</comment>
<evidence type="ECO:0000313" key="2">
    <source>
        <dbReference type="EMBL" id="RNA25470.1"/>
    </source>
</evidence>
<dbReference type="OrthoDB" id="10305692at2759"/>